<dbReference type="AlphaFoldDB" id="A0A0G0IKP8"/>
<dbReference type="GO" id="GO:0016020">
    <property type="term" value="C:membrane"/>
    <property type="evidence" value="ECO:0007669"/>
    <property type="project" value="TreeGrafter"/>
</dbReference>
<dbReference type="Proteomes" id="UP000034096">
    <property type="component" value="Unassembled WGS sequence"/>
</dbReference>
<dbReference type="PANTHER" id="PTHR32251">
    <property type="entry name" value="3-OXO-5-ALPHA-STEROID 4-DEHYDROGENASE"/>
    <property type="match status" value="1"/>
</dbReference>
<keyword evidence="1" id="KW-0812">Transmembrane</keyword>
<feature type="transmembrane region" description="Helical" evidence="1">
    <location>
        <begin position="54"/>
        <end position="77"/>
    </location>
</feature>
<proteinExistence type="predicted"/>
<keyword evidence="1" id="KW-1133">Transmembrane helix</keyword>
<keyword evidence="1" id="KW-0472">Membrane</keyword>
<dbReference type="PATRIC" id="fig|1618583.3.peg.893"/>
<dbReference type="Pfam" id="PF06966">
    <property type="entry name" value="DUF1295"/>
    <property type="match status" value="1"/>
</dbReference>
<dbReference type="InterPro" id="IPR010721">
    <property type="entry name" value="UstE-like"/>
</dbReference>
<feature type="transmembrane region" description="Helical" evidence="1">
    <location>
        <begin position="204"/>
        <end position="225"/>
    </location>
</feature>
<gene>
    <name evidence="2" type="ORF">US75_C0029G0005</name>
</gene>
<accession>A0A0G0IKP8</accession>
<dbReference type="Gene3D" id="1.20.120.1630">
    <property type="match status" value="1"/>
</dbReference>
<feature type="transmembrane region" description="Helical" evidence="1">
    <location>
        <begin position="32"/>
        <end position="48"/>
    </location>
</feature>
<dbReference type="STRING" id="1618583.US75_C0029G0005"/>
<protein>
    <submittedName>
        <fullName evidence="2">Uncharacterized protein</fullName>
    </submittedName>
</protein>
<dbReference type="EMBL" id="LBUE01000029">
    <property type="protein sequence ID" value="KKQ55192.1"/>
    <property type="molecule type" value="Genomic_DNA"/>
</dbReference>
<comment type="caution">
    <text evidence="2">The sequence shown here is derived from an EMBL/GenBank/DDBJ whole genome shotgun (WGS) entry which is preliminary data.</text>
</comment>
<feature type="transmembrane region" description="Helical" evidence="1">
    <location>
        <begin position="98"/>
        <end position="118"/>
    </location>
</feature>
<dbReference type="PANTHER" id="PTHR32251:SF17">
    <property type="entry name" value="STEROID 5-ALPHA REDUCTASE C-TERMINAL DOMAIN-CONTAINING PROTEIN"/>
    <property type="match status" value="1"/>
</dbReference>
<feature type="transmembrane region" description="Helical" evidence="1">
    <location>
        <begin position="6"/>
        <end position="25"/>
    </location>
</feature>
<evidence type="ECO:0000256" key="1">
    <source>
        <dbReference type="SAM" id="Phobius"/>
    </source>
</evidence>
<sequence length="259" mass="30184">METVIITLIISILIQAIFFLFAATFKTDKVTDLSYGLGFIFLVVYLLMSNDSAGVVQSVISIMIILWGLRLIIYLFQRILMIGKDKRFDGIRENFWKFFQFWLFQAIAVWVISLPSSIIISKNILPEYSVLLYVGATIWMLGIITEGFADSQKFNFKNDPKNKDKWIETGIWKYSRHPNYFGEILCWWGIYFISLPYLTGFEHVAIIGPLFITFLLLFVSGIPPLENKYNEKYKNDTSYQNYKNRTSLLLPLPKKDLQD</sequence>
<evidence type="ECO:0000313" key="2">
    <source>
        <dbReference type="EMBL" id="KKQ55192.1"/>
    </source>
</evidence>
<feature type="transmembrane region" description="Helical" evidence="1">
    <location>
        <begin position="130"/>
        <end position="149"/>
    </location>
</feature>
<name>A0A0G0IKP8_9BACT</name>
<reference evidence="2 3" key="1">
    <citation type="journal article" date="2015" name="Nature">
        <title>rRNA introns, odd ribosomes, and small enigmatic genomes across a large radiation of phyla.</title>
        <authorList>
            <person name="Brown C.T."/>
            <person name="Hug L.A."/>
            <person name="Thomas B.C."/>
            <person name="Sharon I."/>
            <person name="Castelle C.J."/>
            <person name="Singh A."/>
            <person name="Wilkins M.J."/>
            <person name="Williams K.H."/>
            <person name="Banfield J.F."/>
        </authorList>
    </citation>
    <scope>NUCLEOTIDE SEQUENCE [LARGE SCALE GENOMIC DNA]</scope>
</reference>
<feature type="transmembrane region" description="Helical" evidence="1">
    <location>
        <begin position="180"/>
        <end position="198"/>
    </location>
</feature>
<organism evidence="2 3">
    <name type="scientific">Candidatus Woesebacteria bacterium GW2011_GWC1_38_13</name>
    <dbReference type="NCBI Taxonomy" id="1618583"/>
    <lineage>
        <taxon>Bacteria</taxon>
        <taxon>Candidatus Woeseibacteriota</taxon>
    </lineage>
</organism>
<dbReference type="PROSITE" id="PS50244">
    <property type="entry name" value="S5A_REDUCTASE"/>
    <property type="match status" value="1"/>
</dbReference>
<evidence type="ECO:0000313" key="3">
    <source>
        <dbReference type="Proteomes" id="UP000034096"/>
    </source>
</evidence>